<dbReference type="PROSITE" id="PS50011">
    <property type="entry name" value="PROTEIN_KINASE_DOM"/>
    <property type="match status" value="1"/>
</dbReference>
<dbReference type="PANTHER" id="PTHR11909">
    <property type="entry name" value="CASEIN KINASE-RELATED"/>
    <property type="match status" value="1"/>
</dbReference>
<feature type="region of interest" description="Disordered" evidence="5">
    <location>
        <begin position="1"/>
        <end position="30"/>
    </location>
</feature>
<dbReference type="PROSITE" id="PS00108">
    <property type="entry name" value="PROTEIN_KINASE_ST"/>
    <property type="match status" value="1"/>
</dbReference>
<dbReference type="GO" id="GO:0004674">
    <property type="term" value="F:protein serine/threonine kinase activity"/>
    <property type="evidence" value="ECO:0007669"/>
    <property type="project" value="UniProtKB-EC"/>
</dbReference>
<name>A0AAW1N5A7_POPJA</name>
<comment type="caution">
    <text evidence="7">The sequence shown here is derived from an EMBL/GenBank/DDBJ whole genome shotgun (WGS) entry which is preliminary data.</text>
</comment>
<organism evidence="7 8">
    <name type="scientific">Popillia japonica</name>
    <name type="common">Japanese beetle</name>
    <dbReference type="NCBI Taxonomy" id="7064"/>
    <lineage>
        <taxon>Eukaryota</taxon>
        <taxon>Metazoa</taxon>
        <taxon>Ecdysozoa</taxon>
        <taxon>Arthropoda</taxon>
        <taxon>Hexapoda</taxon>
        <taxon>Insecta</taxon>
        <taxon>Pterygota</taxon>
        <taxon>Neoptera</taxon>
        <taxon>Endopterygota</taxon>
        <taxon>Coleoptera</taxon>
        <taxon>Polyphaga</taxon>
        <taxon>Scarabaeiformia</taxon>
        <taxon>Scarabaeidae</taxon>
        <taxon>Rutelinae</taxon>
        <taxon>Popillia</taxon>
    </lineage>
</organism>
<dbReference type="PROSITE" id="PS00107">
    <property type="entry name" value="PROTEIN_KINASE_ATP"/>
    <property type="match status" value="1"/>
</dbReference>
<dbReference type="InterPro" id="IPR000719">
    <property type="entry name" value="Prot_kinase_dom"/>
</dbReference>
<dbReference type="EC" id="2.7.11.1" evidence="1"/>
<keyword evidence="2 4" id="KW-0547">Nucleotide-binding</keyword>
<evidence type="ECO:0000256" key="5">
    <source>
        <dbReference type="SAM" id="MobiDB-lite"/>
    </source>
</evidence>
<sequence>MRRRTSVVSSEEGPPRKKNSGNNNTPTIDIRPGEILTDLSGKKWKLGKAIGIGGFGEIFLASDNINDVSKASSNYVAKVETHSNGPLFVEVNCYLRIAKRHMIEEWKANNNLDTLGMPYYIASGSHRTGDSKLRFLIIPRFEKDLEQVFQSKKRKFNLKTVLIIAVQLIDTLEYIHSNGYVHSDVKASNILLQHSKKEKCSRSTLLRHSGAVPLRSCRIKKLMLPLSLRPNGNLKYYDLTADRYTKKEIDQVYLLDYGLASKYLQSNGDHKEFCSDQRRAHAGTILFCSLDAHKGAQSRRSDLESLGYNMIYWLTSKLPWMEDIDEPEIVHKKKQKCIANLDEFLTSCFTTGYPRFLYEYFQYLIELEFETKPDYKYCKRLFEEAIKEYGYKENQRFDFDNLEGWGNRQKRLRASLENKRTPKITYKLNRIPLTSNLPIRPILRKKAKNKKNTKLNWSKILIDPEVILKQGKSRDRKITETSDCGTSLSMLDINQLNPTYAMLEVYNKSVDKINSGCSPRYKGDSCTDCLDGYTPAMMAVYNRKKEREELELEKLMCNTKKVYSKVAFRSSTRNKSKRQIVQSSISVCMKPGEAFGLNNLPPKAVREIATSAADFLRQLMNNLIVRRIFPDSWKVAMVALILKSGNPSELASAIALHTYLLMDRFKTSSRASC</sequence>
<dbReference type="InterPro" id="IPR011009">
    <property type="entry name" value="Kinase-like_dom_sf"/>
</dbReference>
<keyword evidence="3 4" id="KW-0067">ATP-binding</keyword>
<dbReference type="Gene3D" id="1.10.510.10">
    <property type="entry name" value="Transferase(Phosphotransferase) domain 1"/>
    <property type="match status" value="2"/>
</dbReference>
<reference evidence="7 8" key="1">
    <citation type="journal article" date="2024" name="BMC Genomics">
        <title>De novo assembly and annotation of Popillia japonica's genome with initial clues to its potential as an invasive pest.</title>
        <authorList>
            <person name="Cucini C."/>
            <person name="Boschi S."/>
            <person name="Funari R."/>
            <person name="Cardaioli E."/>
            <person name="Iannotti N."/>
            <person name="Marturano G."/>
            <person name="Paoli F."/>
            <person name="Bruttini M."/>
            <person name="Carapelli A."/>
            <person name="Frati F."/>
            <person name="Nardi F."/>
        </authorList>
    </citation>
    <scope>NUCLEOTIDE SEQUENCE [LARGE SCALE GENOMIC DNA]</scope>
    <source>
        <strain evidence="7">DMR45628</strain>
    </source>
</reference>
<dbReference type="SMART" id="SM00220">
    <property type="entry name" value="S_TKc"/>
    <property type="match status" value="1"/>
</dbReference>
<dbReference type="InterPro" id="IPR008271">
    <property type="entry name" value="Ser/Thr_kinase_AS"/>
</dbReference>
<keyword evidence="8" id="KW-1185">Reference proteome</keyword>
<keyword evidence="7" id="KW-0418">Kinase</keyword>
<evidence type="ECO:0000259" key="6">
    <source>
        <dbReference type="PROSITE" id="PS50011"/>
    </source>
</evidence>
<feature type="domain" description="Protein kinase" evidence="6">
    <location>
        <begin position="44"/>
        <end position="386"/>
    </location>
</feature>
<dbReference type="Proteomes" id="UP001458880">
    <property type="component" value="Unassembled WGS sequence"/>
</dbReference>
<accession>A0AAW1N5A7</accession>
<dbReference type="Pfam" id="PF00069">
    <property type="entry name" value="Pkinase"/>
    <property type="match status" value="1"/>
</dbReference>
<evidence type="ECO:0000313" key="7">
    <source>
        <dbReference type="EMBL" id="KAK9754468.1"/>
    </source>
</evidence>
<gene>
    <name evidence="7" type="ORF">QE152_g1285</name>
</gene>
<evidence type="ECO:0000256" key="3">
    <source>
        <dbReference type="ARBA" id="ARBA00022840"/>
    </source>
</evidence>
<dbReference type="EMBL" id="JASPKY010000007">
    <property type="protein sequence ID" value="KAK9754468.1"/>
    <property type="molecule type" value="Genomic_DNA"/>
</dbReference>
<proteinExistence type="predicted"/>
<dbReference type="InterPro" id="IPR017441">
    <property type="entry name" value="Protein_kinase_ATP_BS"/>
</dbReference>
<dbReference type="SUPFAM" id="SSF56112">
    <property type="entry name" value="Protein kinase-like (PK-like)"/>
    <property type="match status" value="1"/>
</dbReference>
<dbReference type="InterPro" id="IPR050235">
    <property type="entry name" value="CK1_Ser-Thr_kinase"/>
</dbReference>
<evidence type="ECO:0000256" key="4">
    <source>
        <dbReference type="PROSITE-ProRule" id="PRU10141"/>
    </source>
</evidence>
<dbReference type="AlphaFoldDB" id="A0AAW1N5A7"/>
<protein>
    <recommendedName>
        <fullName evidence="1">non-specific serine/threonine protein kinase</fullName>
        <ecNumber evidence="1">2.7.11.1</ecNumber>
    </recommendedName>
</protein>
<evidence type="ECO:0000256" key="1">
    <source>
        <dbReference type="ARBA" id="ARBA00012513"/>
    </source>
</evidence>
<evidence type="ECO:0000256" key="2">
    <source>
        <dbReference type="ARBA" id="ARBA00022741"/>
    </source>
</evidence>
<keyword evidence="7" id="KW-0808">Transferase</keyword>
<evidence type="ECO:0000313" key="8">
    <source>
        <dbReference type="Proteomes" id="UP001458880"/>
    </source>
</evidence>
<dbReference type="GO" id="GO:0005524">
    <property type="term" value="F:ATP binding"/>
    <property type="evidence" value="ECO:0007669"/>
    <property type="project" value="UniProtKB-UniRule"/>
</dbReference>
<feature type="binding site" evidence="4">
    <location>
        <position position="78"/>
    </location>
    <ligand>
        <name>ATP</name>
        <dbReference type="ChEBI" id="CHEBI:30616"/>
    </ligand>
</feature>